<proteinExistence type="predicted"/>
<dbReference type="InterPro" id="IPR001611">
    <property type="entry name" value="Leu-rich_rpt"/>
</dbReference>
<evidence type="ECO:0000256" key="4">
    <source>
        <dbReference type="PROSITE-ProRule" id="PRU00723"/>
    </source>
</evidence>
<keyword evidence="4" id="KW-0863">Zinc-finger</keyword>
<dbReference type="Proteomes" id="UP000785679">
    <property type="component" value="Unassembled WGS sequence"/>
</dbReference>
<evidence type="ECO:0000256" key="3">
    <source>
        <dbReference type="ARBA" id="ARBA00022737"/>
    </source>
</evidence>
<dbReference type="PROSITE" id="PS50103">
    <property type="entry name" value="ZF_C3H1"/>
    <property type="match status" value="1"/>
</dbReference>
<reference evidence="6" key="1">
    <citation type="submission" date="2019-06" db="EMBL/GenBank/DDBJ databases">
        <authorList>
            <person name="Zheng W."/>
        </authorList>
    </citation>
    <scope>NUCLEOTIDE SEQUENCE</scope>
    <source>
        <strain evidence="6">QDHG01</strain>
    </source>
</reference>
<dbReference type="Gene3D" id="3.80.10.10">
    <property type="entry name" value="Ribonuclease Inhibitor"/>
    <property type="match status" value="4"/>
</dbReference>
<dbReference type="GO" id="GO:0048471">
    <property type="term" value="C:perinuclear region of cytoplasm"/>
    <property type="evidence" value="ECO:0007669"/>
    <property type="project" value="TreeGrafter"/>
</dbReference>
<evidence type="ECO:0000259" key="5">
    <source>
        <dbReference type="PROSITE" id="PS50103"/>
    </source>
</evidence>
<keyword evidence="3" id="KW-0677">Repeat</keyword>
<dbReference type="GO" id="GO:0005829">
    <property type="term" value="C:cytosol"/>
    <property type="evidence" value="ECO:0007669"/>
    <property type="project" value="TreeGrafter"/>
</dbReference>
<keyword evidence="4" id="KW-0862">Zinc</keyword>
<comment type="caution">
    <text evidence="6">The sequence shown here is derived from an EMBL/GenBank/DDBJ whole genome shotgun (WGS) entry which is preliminary data.</text>
</comment>
<evidence type="ECO:0000256" key="2">
    <source>
        <dbReference type="ARBA" id="ARBA00022614"/>
    </source>
</evidence>
<dbReference type="PANTHER" id="PTHR24113:SF12">
    <property type="entry name" value="RAN GTPASE-ACTIVATING PROTEIN 1"/>
    <property type="match status" value="1"/>
</dbReference>
<dbReference type="SUPFAM" id="SSF52047">
    <property type="entry name" value="RNI-like"/>
    <property type="match status" value="1"/>
</dbReference>
<dbReference type="InterPro" id="IPR032675">
    <property type="entry name" value="LRR_dom_sf"/>
</dbReference>
<dbReference type="GO" id="GO:0006913">
    <property type="term" value="P:nucleocytoplasmic transport"/>
    <property type="evidence" value="ECO:0007669"/>
    <property type="project" value="TreeGrafter"/>
</dbReference>
<keyword evidence="4" id="KW-0479">Metal-binding</keyword>
<dbReference type="InterPro" id="IPR027038">
    <property type="entry name" value="RanGap"/>
</dbReference>
<dbReference type="GO" id="GO:0031267">
    <property type="term" value="F:small GTPase binding"/>
    <property type="evidence" value="ECO:0007669"/>
    <property type="project" value="TreeGrafter"/>
</dbReference>
<dbReference type="GO" id="GO:0008270">
    <property type="term" value="F:zinc ion binding"/>
    <property type="evidence" value="ECO:0007669"/>
    <property type="project" value="UniProtKB-KW"/>
</dbReference>
<evidence type="ECO:0000313" key="7">
    <source>
        <dbReference type="Proteomes" id="UP000785679"/>
    </source>
</evidence>
<dbReference type="OrthoDB" id="292937at2759"/>
<evidence type="ECO:0000313" key="6">
    <source>
        <dbReference type="EMBL" id="TNV83001.1"/>
    </source>
</evidence>
<dbReference type="GO" id="GO:0005634">
    <property type="term" value="C:nucleus"/>
    <property type="evidence" value="ECO:0007669"/>
    <property type="project" value="TreeGrafter"/>
</dbReference>
<gene>
    <name evidence="6" type="ORF">FGO68_gene13156</name>
</gene>
<keyword evidence="7" id="KW-1185">Reference proteome</keyword>
<accession>A0A8J8T672</accession>
<dbReference type="InterPro" id="IPR000571">
    <property type="entry name" value="Znf_CCCH"/>
</dbReference>
<feature type="domain" description="C3H1-type" evidence="5">
    <location>
        <begin position="61"/>
        <end position="90"/>
    </location>
</feature>
<keyword evidence="1" id="KW-0343">GTPase activation</keyword>
<organism evidence="6 7">
    <name type="scientific">Halteria grandinella</name>
    <dbReference type="NCBI Taxonomy" id="5974"/>
    <lineage>
        <taxon>Eukaryota</taxon>
        <taxon>Sar</taxon>
        <taxon>Alveolata</taxon>
        <taxon>Ciliophora</taxon>
        <taxon>Intramacronucleata</taxon>
        <taxon>Spirotrichea</taxon>
        <taxon>Stichotrichia</taxon>
        <taxon>Sporadotrichida</taxon>
        <taxon>Halteriidae</taxon>
        <taxon>Halteria</taxon>
    </lineage>
</organism>
<protein>
    <recommendedName>
        <fullName evidence="5">C3H1-type domain-containing protein</fullName>
    </recommendedName>
</protein>
<evidence type="ECO:0000256" key="1">
    <source>
        <dbReference type="ARBA" id="ARBA00022468"/>
    </source>
</evidence>
<dbReference type="EMBL" id="RRYP01004277">
    <property type="protein sequence ID" value="TNV83001.1"/>
    <property type="molecule type" value="Genomic_DNA"/>
</dbReference>
<dbReference type="GO" id="GO:0005096">
    <property type="term" value="F:GTPase activator activity"/>
    <property type="evidence" value="ECO:0007669"/>
    <property type="project" value="UniProtKB-KW"/>
</dbReference>
<dbReference type="PANTHER" id="PTHR24113">
    <property type="entry name" value="RAN GTPASE-ACTIVATING PROTEIN 1"/>
    <property type="match status" value="1"/>
</dbReference>
<name>A0A8J8T672_HALGN</name>
<dbReference type="SMART" id="SM00368">
    <property type="entry name" value="LRR_RI"/>
    <property type="match status" value="6"/>
</dbReference>
<dbReference type="AlphaFoldDB" id="A0A8J8T672"/>
<feature type="zinc finger region" description="C3H1-type" evidence="4">
    <location>
        <begin position="61"/>
        <end position="90"/>
    </location>
</feature>
<keyword evidence="2" id="KW-0433">Leucine-rich repeat</keyword>
<dbReference type="Pfam" id="PF13516">
    <property type="entry name" value="LRR_6"/>
    <property type="match status" value="5"/>
</dbReference>
<sequence length="600" mass="68738">MSYNQSSSYVYQSKGGYGLQKAATAQPMIVQSYEHYAIGHPDLKNAAYKHIDLDQRDLRQNARSQLCNMNFLIGHECIFGPYCLFAHSVADVEEKIHDVSDQKKSAPHLSRRLFKDLGIWPSICILQFFSQEEIIETLRRVNRQSLALCKRAYAPKRVQLHRITLGTVKFFERTEEIRVTKDSLSFFTVYRENFFREILQHYKNVRRLTINLNFLFEEDKKDRFIEMICNIHQQQPPKQSIQIFAIEDAPLREKNLDQLFKSNILQNIQTLKLPRNNLMNKGIEILFKNSGDRLKHIKKLDISSNLISGDEGGAIIAQSKSFPNLYSLDLRLNKLGDEGFKILVKTTNYPMLTDLKIDKNKIQDTGAHQLVQICNLLKLQVVKFRTNEIESKGAQYIASSYAMRNITVLDLSANPILDEGFKFLANASYLSNLNKLYVNDCGLTSASARYLKESKFIGRLRVLHVGKNQMKEDGCGYISTAPNLDQLTELVMNDNDIREEGIMAIQESHVLRNLSRLDLNHNEIREQGAQMLALTQTLIQLKYLNLSCNNIGEHGCKCIAESDAFPLLQELVIYIGNGINAKAKAYLHRSPKLRSLNHIC</sequence>